<reference evidence="2" key="2">
    <citation type="submission" date="2025-08" db="UniProtKB">
        <authorList>
            <consortium name="Ensembl"/>
        </authorList>
    </citation>
    <scope>IDENTIFICATION</scope>
</reference>
<reference evidence="3" key="1">
    <citation type="journal article" date="2002" name="Science">
        <title>The draft genome of Ciona intestinalis: insights into chordate and vertebrate origins.</title>
        <authorList>
            <person name="Dehal P."/>
            <person name="Satou Y."/>
            <person name="Campbell R.K."/>
            <person name="Chapman J."/>
            <person name="Degnan B."/>
            <person name="De Tomaso A."/>
            <person name="Davidson B."/>
            <person name="Di Gregorio A."/>
            <person name="Gelpke M."/>
            <person name="Goodstein D.M."/>
            <person name="Harafuji N."/>
            <person name="Hastings K.E."/>
            <person name="Ho I."/>
            <person name="Hotta K."/>
            <person name="Huang W."/>
            <person name="Kawashima T."/>
            <person name="Lemaire P."/>
            <person name="Martinez D."/>
            <person name="Meinertzhagen I.A."/>
            <person name="Necula S."/>
            <person name="Nonaka M."/>
            <person name="Putnam N."/>
            <person name="Rash S."/>
            <person name="Saiga H."/>
            <person name="Satake M."/>
            <person name="Terry A."/>
            <person name="Yamada L."/>
            <person name="Wang H.G."/>
            <person name="Awazu S."/>
            <person name="Azumi K."/>
            <person name="Boore J."/>
            <person name="Branno M."/>
            <person name="Chin-Bow S."/>
            <person name="DeSantis R."/>
            <person name="Doyle S."/>
            <person name="Francino P."/>
            <person name="Keys D.N."/>
            <person name="Haga S."/>
            <person name="Hayashi H."/>
            <person name="Hino K."/>
            <person name="Imai K.S."/>
            <person name="Inaba K."/>
            <person name="Kano S."/>
            <person name="Kobayashi K."/>
            <person name="Kobayashi M."/>
            <person name="Lee B.I."/>
            <person name="Makabe K.W."/>
            <person name="Manohar C."/>
            <person name="Matassi G."/>
            <person name="Medina M."/>
            <person name="Mochizuki Y."/>
            <person name="Mount S."/>
            <person name="Morishita T."/>
            <person name="Miura S."/>
            <person name="Nakayama A."/>
            <person name="Nishizaka S."/>
            <person name="Nomoto H."/>
            <person name="Ohta F."/>
            <person name="Oishi K."/>
            <person name="Rigoutsos I."/>
            <person name="Sano M."/>
            <person name="Sasaki A."/>
            <person name="Sasakura Y."/>
            <person name="Shoguchi E."/>
            <person name="Shin-i T."/>
            <person name="Spagnuolo A."/>
            <person name="Stainier D."/>
            <person name="Suzuki M.M."/>
            <person name="Tassy O."/>
            <person name="Takatori N."/>
            <person name="Tokuoka M."/>
            <person name="Yagi K."/>
            <person name="Yoshizaki F."/>
            <person name="Wada S."/>
            <person name="Zhang C."/>
            <person name="Hyatt P.D."/>
            <person name="Larimer F."/>
            <person name="Detter C."/>
            <person name="Doggett N."/>
            <person name="Glavina T."/>
            <person name="Hawkins T."/>
            <person name="Richardson P."/>
            <person name="Lucas S."/>
            <person name="Kohara Y."/>
            <person name="Levine M."/>
            <person name="Satoh N."/>
            <person name="Rokhsar D.S."/>
        </authorList>
    </citation>
    <scope>NUCLEOTIDE SEQUENCE [LARGE SCALE GENOMIC DNA]</scope>
</reference>
<dbReference type="Ensembl" id="ENSCINT00000028994.2">
    <property type="protein sequence ID" value="ENSCINP00000028748.2"/>
    <property type="gene ID" value="ENSCING00000016681.2"/>
</dbReference>
<dbReference type="AlphaFoldDB" id="F6PJ07"/>
<evidence type="ECO:0000313" key="3">
    <source>
        <dbReference type="Proteomes" id="UP000008144"/>
    </source>
</evidence>
<evidence type="ECO:0000256" key="1">
    <source>
        <dbReference type="SAM" id="MobiDB-lite"/>
    </source>
</evidence>
<dbReference type="Proteomes" id="UP000008144">
    <property type="component" value="Unassembled WGS sequence"/>
</dbReference>
<protein>
    <submittedName>
        <fullName evidence="2">Uncharacterized protein</fullName>
    </submittedName>
</protein>
<dbReference type="HOGENOM" id="CLU_2503516_0_0_1"/>
<sequence length="86" mass="9560">GHKHSRGLSTNHSLPPCLQRRGGQPGSDDVIIDDIIARGGFPDRGCTKRILWCIRAEETPLVWCNLVNFLSLFVLYQSAFVVPLSL</sequence>
<reference evidence="2" key="3">
    <citation type="submission" date="2025-09" db="UniProtKB">
        <authorList>
            <consortium name="Ensembl"/>
        </authorList>
    </citation>
    <scope>IDENTIFICATION</scope>
</reference>
<dbReference type="InParanoid" id="F6PJ07"/>
<proteinExistence type="predicted"/>
<name>F6PJ07_CIOIN</name>
<organism evidence="2 3">
    <name type="scientific">Ciona intestinalis</name>
    <name type="common">Transparent sea squirt</name>
    <name type="synonym">Ascidia intestinalis</name>
    <dbReference type="NCBI Taxonomy" id="7719"/>
    <lineage>
        <taxon>Eukaryota</taxon>
        <taxon>Metazoa</taxon>
        <taxon>Chordata</taxon>
        <taxon>Tunicata</taxon>
        <taxon>Ascidiacea</taxon>
        <taxon>Phlebobranchia</taxon>
        <taxon>Cionidae</taxon>
        <taxon>Ciona</taxon>
    </lineage>
</organism>
<feature type="region of interest" description="Disordered" evidence="1">
    <location>
        <begin position="1"/>
        <end position="27"/>
    </location>
</feature>
<evidence type="ECO:0000313" key="2">
    <source>
        <dbReference type="Ensembl" id="ENSCINP00000028748.2"/>
    </source>
</evidence>
<keyword evidence="3" id="KW-1185">Reference proteome</keyword>
<accession>F6PJ07</accession>